<comment type="subcellular location">
    <subcellularLocation>
        <location evidence="1">Cell membrane</location>
        <topology evidence="1">Multi-pass membrane protein</topology>
    </subcellularLocation>
</comment>
<keyword evidence="9" id="KW-1185">Reference proteome</keyword>
<feature type="transmembrane region" description="Helical" evidence="6">
    <location>
        <begin position="144"/>
        <end position="165"/>
    </location>
</feature>
<dbReference type="GO" id="GO:0004190">
    <property type="term" value="F:aspartic-type endopeptidase activity"/>
    <property type="evidence" value="ECO:0007669"/>
    <property type="project" value="InterPro"/>
</dbReference>
<comment type="caution">
    <text evidence="8">The sequence shown here is derived from an EMBL/GenBank/DDBJ whole genome shotgun (WGS) entry which is preliminary data.</text>
</comment>
<dbReference type="Proteomes" id="UP000017819">
    <property type="component" value="Unassembled WGS sequence"/>
</dbReference>
<organism evidence="8 9">
    <name type="scientific">Lutibaculum baratangense AMV1</name>
    <dbReference type="NCBI Taxonomy" id="631454"/>
    <lineage>
        <taxon>Bacteria</taxon>
        <taxon>Pseudomonadati</taxon>
        <taxon>Pseudomonadota</taxon>
        <taxon>Alphaproteobacteria</taxon>
        <taxon>Hyphomicrobiales</taxon>
        <taxon>Tepidamorphaceae</taxon>
        <taxon>Lutibaculum</taxon>
    </lineage>
</organism>
<dbReference type="PANTHER" id="PTHR36506:SF1">
    <property type="entry name" value="PREFLAGELLIN PEPTIDASE"/>
    <property type="match status" value="1"/>
</dbReference>
<accession>V4RNP3</accession>
<gene>
    <name evidence="8" type="ORF">N177_2148</name>
</gene>
<dbReference type="eggNOG" id="COG4960">
    <property type="taxonomic scope" value="Bacteria"/>
</dbReference>
<keyword evidence="5 6" id="KW-0472">Membrane</keyword>
<protein>
    <submittedName>
        <fullName evidence="8">Type IV prepilin peptidase TadV/CpaA</fullName>
    </submittedName>
</protein>
<evidence type="ECO:0000256" key="6">
    <source>
        <dbReference type="SAM" id="Phobius"/>
    </source>
</evidence>
<feature type="domain" description="Prepilin type IV endopeptidase peptidase" evidence="7">
    <location>
        <begin position="9"/>
        <end position="112"/>
    </location>
</feature>
<dbReference type="InterPro" id="IPR000045">
    <property type="entry name" value="Prepilin_IV_endopep_pep"/>
</dbReference>
<evidence type="ECO:0000256" key="1">
    <source>
        <dbReference type="ARBA" id="ARBA00004651"/>
    </source>
</evidence>
<dbReference type="PATRIC" id="fig|631454.5.peg.2117"/>
<sequence>MDTSIVLLAFPALMGLAASFDALTMTIPNRISIALVLSFALAAILVGLPAAGVWAHVGAGALALAVGFACFALGWIGGGDAKLAAAAALWIGWSHLLEYALLFSILGGVLTLAILMGRQLPLPQMLCRVGWIDRLHDRNTGIPYGIALAAAALVLFPETGWMSLIPAP</sequence>
<evidence type="ECO:0000313" key="8">
    <source>
        <dbReference type="EMBL" id="ESR24825.1"/>
    </source>
</evidence>
<evidence type="ECO:0000256" key="5">
    <source>
        <dbReference type="ARBA" id="ARBA00023136"/>
    </source>
</evidence>
<keyword evidence="2" id="KW-1003">Cell membrane</keyword>
<dbReference type="Gene3D" id="1.20.120.1220">
    <property type="match status" value="1"/>
</dbReference>
<name>V4RNP3_9HYPH</name>
<feature type="transmembrane region" description="Helical" evidence="6">
    <location>
        <begin position="27"/>
        <end position="46"/>
    </location>
</feature>
<dbReference type="AlphaFoldDB" id="V4RNP3"/>
<feature type="transmembrane region" description="Helical" evidence="6">
    <location>
        <begin position="96"/>
        <end position="116"/>
    </location>
</feature>
<evidence type="ECO:0000256" key="3">
    <source>
        <dbReference type="ARBA" id="ARBA00022692"/>
    </source>
</evidence>
<dbReference type="GO" id="GO:0005886">
    <property type="term" value="C:plasma membrane"/>
    <property type="evidence" value="ECO:0007669"/>
    <property type="project" value="UniProtKB-SubCell"/>
</dbReference>
<dbReference type="InterPro" id="IPR052218">
    <property type="entry name" value="Preflagellin_Peptidase"/>
</dbReference>
<dbReference type="RefSeq" id="WP_023432278.1">
    <property type="nucleotide sequence ID" value="NZ_AWXZ01000029.1"/>
</dbReference>
<evidence type="ECO:0000313" key="9">
    <source>
        <dbReference type="Proteomes" id="UP000017819"/>
    </source>
</evidence>
<keyword evidence="3 6" id="KW-0812">Transmembrane</keyword>
<dbReference type="OrthoDB" id="5329005at2"/>
<dbReference type="EMBL" id="AWXZ01000029">
    <property type="protein sequence ID" value="ESR24825.1"/>
    <property type="molecule type" value="Genomic_DNA"/>
</dbReference>
<evidence type="ECO:0000256" key="2">
    <source>
        <dbReference type="ARBA" id="ARBA00022475"/>
    </source>
</evidence>
<keyword evidence="4 6" id="KW-1133">Transmembrane helix</keyword>
<dbReference type="STRING" id="631454.N177_2148"/>
<reference evidence="8 9" key="1">
    <citation type="journal article" date="2014" name="Genome Announc.">
        <title>Draft Genome Sequence of Lutibaculum baratangense Strain AMV1T, Isolated from a Mud Volcano in Andamans, India.</title>
        <authorList>
            <person name="Singh A."/>
            <person name="Sreenivas A."/>
            <person name="Sathyanarayana Reddy G."/>
            <person name="Pinnaka A.K."/>
            <person name="Shivaji S."/>
        </authorList>
    </citation>
    <scope>NUCLEOTIDE SEQUENCE [LARGE SCALE GENOMIC DNA]</scope>
    <source>
        <strain evidence="8 9">AMV1</strain>
    </source>
</reference>
<dbReference type="Pfam" id="PF01478">
    <property type="entry name" value="Peptidase_A24"/>
    <property type="match status" value="1"/>
</dbReference>
<evidence type="ECO:0000259" key="7">
    <source>
        <dbReference type="Pfam" id="PF01478"/>
    </source>
</evidence>
<dbReference type="PANTHER" id="PTHR36506">
    <property type="entry name" value="PREFLAGELLIN PEPTIDASE"/>
    <property type="match status" value="1"/>
</dbReference>
<evidence type="ECO:0000256" key="4">
    <source>
        <dbReference type="ARBA" id="ARBA00022989"/>
    </source>
</evidence>
<proteinExistence type="predicted"/>
<feature type="transmembrane region" description="Helical" evidence="6">
    <location>
        <begin position="53"/>
        <end position="76"/>
    </location>
</feature>